<dbReference type="PANTHER" id="PTHR43177">
    <property type="entry name" value="PROTEIN NRFC"/>
    <property type="match status" value="1"/>
</dbReference>
<keyword evidence="3" id="KW-0479">Metal-binding</keyword>
<evidence type="ECO:0000256" key="4">
    <source>
        <dbReference type="ARBA" id="ARBA00022737"/>
    </source>
</evidence>
<evidence type="ECO:0000256" key="7">
    <source>
        <dbReference type="ARBA" id="ARBA00023014"/>
    </source>
</evidence>
<keyword evidence="4" id="KW-0677">Repeat</keyword>
<feature type="domain" description="4Fe-4S ferredoxin-type" evidence="8">
    <location>
        <begin position="76"/>
        <end position="105"/>
    </location>
</feature>
<comment type="caution">
    <text evidence="9">The sequence shown here is derived from an EMBL/GenBank/DDBJ whole genome shotgun (WGS) entry which is preliminary data.</text>
</comment>
<keyword evidence="2" id="KW-0004">4Fe-4S</keyword>
<gene>
    <name evidence="9" type="ORF">ASZ90_019527</name>
</gene>
<dbReference type="InterPro" id="IPR017896">
    <property type="entry name" value="4Fe4S_Fe-S-bd"/>
</dbReference>
<dbReference type="GO" id="GO:0046872">
    <property type="term" value="F:metal ion binding"/>
    <property type="evidence" value="ECO:0007669"/>
    <property type="project" value="UniProtKB-KW"/>
</dbReference>
<feature type="domain" description="4Fe-4S ferredoxin-type" evidence="8">
    <location>
        <begin position="2"/>
        <end position="32"/>
    </location>
</feature>
<feature type="domain" description="4Fe-4S ferredoxin-type" evidence="8">
    <location>
        <begin position="106"/>
        <end position="135"/>
    </location>
</feature>
<dbReference type="Pfam" id="PF13247">
    <property type="entry name" value="Fer4_11"/>
    <property type="match status" value="1"/>
</dbReference>
<evidence type="ECO:0000256" key="1">
    <source>
        <dbReference type="ARBA" id="ARBA00022448"/>
    </source>
</evidence>
<sequence length="159" mass="17378">MKRIIVKAEACDGCGICQLVCSAHKAGQWHPAFSRIKIKRHEEFGLNVPVVCMHCTNAPCETFCVMNLIYKEHDSNLTLRHEDRCIGCRACEIACPFSVAVLDPISETVVNCDLCGGDPQCVNLCPNGALSFIDISEAIDSKRRQTAGSQILEAARGLL</sequence>
<dbReference type="SUPFAM" id="SSF54862">
    <property type="entry name" value="4Fe-4S ferredoxins"/>
    <property type="match status" value="1"/>
</dbReference>
<evidence type="ECO:0000256" key="5">
    <source>
        <dbReference type="ARBA" id="ARBA00022982"/>
    </source>
</evidence>
<keyword evidence="1" id="KW-0813">Transport</keyword>
<keyword evidence="6" id="KW-0408">Iron</keyword>
<dbReference type="InterPro" id="IPR017900">
    <property type="entry name" value="4Fe4S_Fe_S_CS"/>
</dbReference>
<evidence type="ECO:0000259" key="8">
    <source>
        <dbReference type="PROSITE" id="PS51379"/>
    </source>
</evidence>
<protein>
    <submittedName>
        <fullName evidence="9">Iron-sulfur cluster-binding protein</fullName>
    </submittedName>
</protein>
<dbReference type="GO" id="GO:0051539">
    <property type="term" value="F:4 iron, 4 sulfur cluster binding"/>
    <property type="evidence" value="ECO:0007669"/>
    <property type="project" value="UniProtKB-KW"/>
</dbReference>
<dbReference type="CDD" id="cd10550">
    <property type="entry name" value="DMSOR_beta_like"/>
    <property type="match status" value="1"/>
</dbReference>
<dbReference type="InterPro" id="IPR050954">
    <property type="entry name" value="ET_IronSulfur_Cluster-Binding"/>
</dbReference>
<evidence type="ECO:0000313" key="9">
    <source>
        <dbReference type="EMBL" id="KUG03066.1"/>
    </source>
</evidence>
<organism evidence="9">
    <name type="scientific">hydrocarbon metagenome</name>
    <dbReference type="NCBI Taxonomy" id="938273"/>
    <lineage>
        <taxon>unclassified sequences</taxon>
        <taxon>metagenomes</taxon>
        <taxon>ecological metagenomes</taxon>
    </lineage>
</organism>
<keyword evidence="5" id="KW-0249">Electron transport</keyword>
<dbReference type="EMBL" id="LNQE01001895">
    <property type="protein sequence ID" value="KUG03066.1"/>
    <property type="molecule type" value="Genomic_DNA"/>
</dbReference>
<keyword evidence="7" id="KW-0411">Iron-sulfur</keyword>
<dbReference type="Gene3D" id="3.30.70.20">
    <property type="match status" value="2"/>
</dbReference>
<accession>A0A0W8E354</accession>
<evidence type="ECO:0000256" key="3">
    <source>
        <dbReference type="ARBA" id="ARBA00022723"/>
    </source>
</evidence>
<reference evidence="9" key="1">
    <citation type="journal article" date="2015" name="Proc. Natl. Acad. Sci. U.S.A.">
        <title>Networks of energetic and metabolic interactions define dynamics in microbial communities.</title>
        <authorList>
            <person name="Embree M."/>
            <person name="Liu J.K."/>
            <person name="Al-Bassam M.M."/>
            <person name="Zengler K."/>
        </authorList>
    </citation>
    <scope>NUCLEOTIDE SEQUENCE</scope>
</reference>
<dbReference type="PANTHER" id="PTHR43177:SF5">
    <property type="entry name" value="ANAEROBIC DIMETHYL SULFOXIDE REDUCTASE CHAIN B-RELATED"/>
    <property type="match status" value="1"/>
</dbReference>
<dbReference type="AlphaFoldDB" id="A0A0W8E354"/>
<dbReference type="PROSITE" id="PS00198">
    <property type="entry name" value="4FE4S_FER_1"/>
    <property type="match status" value="1"/>
</dbReference>
<dbReference type="PROSITE" id="PS51379">
    <property type="entry name" value="4FE4S_FER_2"/>
    <property type="match status" value="3"/>
</dbReference>
<name>A0A0W8E354_9ZZZZ</name>
<proteinExistence type="predicted"/>
<evidence type="ECO:0000256" key="2">
    <source>
        <dbReference type="ARBA" id="ARBA00022485"/>
    </source>
</evidence>
<evidence type="ECO:0000256" key="6">
    <source>
        <dbReference type="ARBA" id="ARBA00023004"/>
    </source>
</evidence>